<keyword evidence="2" id="KW-1185">Reference proteome</keyword>
<name>A0A7J8N5K4_9ROSI</name>
<reference evidence="1 2" key="1">
    <citation type="journal article" date="2019" name="Genome Biol. Evol.">
        <title>Insights into the evolution of the New World diploid cottons (Gossypium, subgenus Houzingenia) based on genome sequencing.</title>
        <authorList>
            <person name="Grover C.E."/>
            <person name="Arick M.A. 2nd"/>
            <person name="Thrash A."/>
            <person name="Conover J.L."/>
            <person name="Sanders W.S."/>
            <person name="Peterson D.G."/>
            <person name="Frelichowski J.E."/>
            <person name="Scheffler J.A."/>
            <person name="Scheffler B.E."/>
            <person name="Wendel J.F."/>
        </authorList>
    </citation>
    <scope>NUCLEOTIDE SEQUENCE [LARGE SCALE GENOMIC DNA]</scope>
    <source>
        <strain evidence="1">157</strain>
        <tissue evidence="1">Leaf</tissue>
    </source>
</reference>
<dbReference type="Proteomes" id="UP000593572">
    <property type="component" value="Unassembled WGS sequence"/>
</dbReference>
<sequence>MDFARDLGLSWVVFERDSLHVIHKLNSTQEDRSKI</sequence>
<comment type="caution">
    <text evidence="1">The sequence shown here is derived from an EMBL/GenBank/DDBJ whole genome shotgun (WGS) entry which is preliminary data.</text>
</comment>
<protein>
    <recommendedName>
        <fullName evidence="3">RNase H type-1 domain-containing protein</fullName>
    </recommendedName>
</protein>
<proteinExistence type="predicted"/>
<accession>A0A7J8N5K4</accession>
<evidence type="ECO:0008006" key="3">
    <source>
        <dbReference type="Google" id="ProtNLM"/>
    </source>
</evidence>
<dbReference type="EMBL" id="JABEZX010000012">
    <property type="protein sequence ID" value="MBA0572120.1"/>
    <property type="molecule type" value="Genomic_DNA"/>
</dbReference>
<evidence type="ECO:0000313" key="1">
    <source>
        <dbReference type="EMBL" id="MBA0572120.1"/>
    </source>
</evidence>
<evidence type="ECO:0000313" key="2">
    <source>
        <dbReference type="Proteomes" id="UP000593572"/>
    </source>
</evidence>
<organism evidence="1 2">
    <name type="scientific">Gossypium lobatum</name>
    <dbReference type="NCBI Taxonomy" id="34289"/>
    <lineage>
        <taxon>Eukaryota</taxon>
        <taxon>Viridiplantae</taxon>
        <taxon>Streptophyta</taxon>
        <taxon>Embryophyta</taxon>
        <taxon>Tracheophyta</taxon>
        <taxon>Spermatophyta</taxon>
        <taxon>Magnoliopsida</taxon>
        <taxon>eudicotyledons</taxon>
        <taxon>Gunneridae</taxon>
        <taxon>Pentapetalae</taxon>
        <taxon>rosids</taxon>
        <taxon>malvids</taxon>
        <taxon>Malvales</taxon>
        <taxon>Malvaceae</taxon>
        <taxon>Malvoideae</taxon>
        <taxon>Gossypium</taxon>
    </lineage>
</organism>
<gene>
    <name evidence="1" type="ORF">Golob_002481</name>
</gene>
<dbReference type="AlphaFoldDB" id="A0A7J8N5K4"/>